<feature type="compositionally biased region" description="Polar residues" evidence="2">
    <location>
        <begin position="1556"/>
        <end position="1565"/>
    </location>
</feature>
<evidence type="ECO:0000259" key="5">
    <source>
        <dbReference type="PROSITE" id="PS50853"/>
    </source>
</evidence>
<dbReference type="GO" id="GO:0045597">
    <property type="term" value="P:positive regulation of cell differentiation"/>
    <property type="evidence" value="ECO:0007669"/>
    <property type="project" value="TreeGrafter"/>
</dbReference>
<dbReference type="SUPFAM" id="SSF49265">
    <property type="entry name" value="Fibronectin type III"/>
    <property type="match status" value="2"/>
</dbReference>
<dbReference type="PANTHER" id="PTHR11348">
    <property type="entry name" value="CONNECTIVE TISSUE GROWTH FACTOR-RELATED"/>
    <property type="match status" value="1"/>
</dbReference>
<evidence type="ECO:0000259" key="4">
    <source>
        <dbReference type="PROSITE" id="PS50184"/>
    </source>
</evidence>
<accession>A0A8B7KJG8</accession>
<dbReference type="OrthoDB" id="6022609at2759"/>
<dbReference type="GO" id="GO:0005178">
    <property type="term" value="F:integrin binding"/>
    <property type="evidence" value="ECO:0007669"/>
    <property type="project" value="TreeGrafter"/>
</dbReference>
<keyword evidence="3" id="KW-1133">Transmembrane helix</keyword>
<feature type="domain" description="VWFC" evidence="4">
    <location>
        <begin position="508"/>
        <end position="584"/>
    </location>
</feature>
<dbReference type="SMART" id="SM00214">
    <property type="entry name" value="VWC"/>
    <property type="match status" value="4"/>
</dbReference>
<protein>
    <submittedName>
        <fullName evidence="8">Epidermal cell surface receptor isoform X1</fullName>
    </submittedName>
</protein>
<dbReference type="GeneID" id="412968"/>
<dbReference type="CTD" id="40861"/>
<dbReference type="Proteomes" id="UP000005203">
    <property type="component" value="Linkage group LG5"/>
</dbReference>
<dbReference type="InterPro" id="IPR013783">
    <property type="entry name" value="Ig-like_fold"/>
</dbReference>
<evidence type="ECO:0000256" key="1">
    <source>
        <dbReference type="ARBA" id="ARBA00022729"/>
    </source>
</evidence>
<keyword evidence="1" id="KW-0732">Signal</keyword>
<organism evidence="6">
    <name type="scientific">Apis mellifera</name>
    <name type="common">Honeybee</name>
    <dbReference type="NCBI Taxonomy" id="7460"/>
    <lineage>
        <taxon>Eukaryota</taxon>
        <taxon>Metazoa</taxon>
        <taxon>Ecdysozoa</taxon>
        <taxon>Arthropoda</taxon>
        <taxon>Hexapoda</taxon>
        <taxon>Insecta</taxon>
        <taxon>Pterygota</taxon>
        <taxon>Neoptera</taxon>
        <taxon>Endopterygota</taxon>
        <taxon>Hymenoptera</taxon>
        <taxon>Apocrita</taxon>
        <taxon>Aculeata</taxon>
        <taxon>Apoidea</taxon>
        <taxon>Anthophila</taxon>
        <taxon>Apidae</taxon>
        <taxon>Apis</taxon>
    </lineage>
</organism>
<dbReference type="SMART" id="SM00060">
    <property type="entry name" value="FN3"/>
    <property type="match status" value="3"/>
</dbReference>
<feature type="region of interest" description="Disordered" evidence="2">
    <location>
        <begin position="67"/>
        <end position="89"/>
    </location>
</feature>
<dbReference type="Gene3D" id="2.60.40.10">
    <property type="entry name" value="Immunoglobulins"/>
    <property type="match status" value="3"/>
</dbReference>
<name>A0A7M7IKG4_APIME</name>
<dbReference type="RefSeq" id="XP_016767851.2">
    <property type="nucleotide sequence ID" value="XM_016912362.2"/>
</dbReference>
<dbReference type="GO" id="GO:0005615">
    <property type="term" value="C:extracellular space"/>
    <property type="evidence" value="ECO:0007669"/>
    <property type="project" value="TreeGrafter"/>
</dbReference>
<reference evidence="6" key="1">
    <citation type="submission" date="2021-01" db="UniProtKB">
        <authorList>
            <consortium name="EnsemblMetazoa"/>
        </authorList>
    </citation>
    <scope>IDENTIFICATION</scope>
    <source>
        <strain evidence="6">DH4</strain>
    </source>
</reference>
<feature type="region of interest" description="Disordered" evidence="2">
    <location>
        <begin position="1543"/>
        <end position="1565"/>
    </location>
</feature>
<evidence type="ECO:0000313" key="8">
    <source>
        <dbReference type="RefSeq" id="XP_016767851.2"/>
    </source>
</evidence>
<gene>
    <name evidence="8" type="primary">LOC412968</name>
</gene>
<dbReference type="PROSITE" id="PS50853">
    <property type="entry name" value="FN3"/>
    <property type="match status" value="1"/>
</dbReference>
<feature type="domain" description="Fibronectin type-III" evidence="5">
    <location>
        <begin position="1364"/>
        <end position="1460"/>
    </location>
</feature>
<keyword evidence="3" id="KW-0812">Transmembrane</keyword>
<evidence type="ECO:0000256" key="2">
    <source>
        <dbReference type="SAM" id="MobiDB-lite"/>
    </source>
</evidence>
<dbReference type="InterPro" id="IPR050941">
    <property type="entry name" value="CCN"/>
</dbReference>
<evidence type="ECO:0000256" key="3">
    <source>
        <dbReference type="SAM" id="Phobius"/>
    </source>
</evidence>
<keyword evidence="7" id="KW-1185">Reference proteome</keyword>
<accession>A0A7M7IKG4</accession>
<dbReference type="PANTHER" id="PTHR11348:SF34">
    <property type="entry name" value="EPIDERMAL CELL SURFACE RECEPTOR-RELATED"/>
    <property type="match status" value="1"/>
</dbReference>
<dbReference type="InterPro" id="IPR001007">
    <property type="entry name" value="VWF_dom"/>
</dbReference>
<evidence type="ECO:0000313" key="6">
    <source>
        <dbReference type="EnsemblMetazoa" id="XP_016767851"/>
    </source>
</evidence>
<dbReference type="InterPro" id="IPR036116">
    <property type="entry name" value="FN3_sf"/>
</dbReference>
<feature type="transmembrane region" description="Helical" evidence="3">
    <location>
        <begin position="1483"/>
        <end position="1508"/>
    </location>
</feature>
<evidence type="ECO:0000313" key="7">
    <source>
        <dbReference type="Proteomes" id="UP000005203"/>
    </source>
</evidence>
<keyword evidence="3" id="KW-0472">Membrane</keyword>
<keyword evidence="8" id="KW-0675">Receptor</keyword>
<dbReference type="EnsemblMetazoa" id="XM_016912362">
    <property type="protein sequence ID" value="XP_016767851"/>
    <property type="gene ID" value="LOC412968"/>
</dbReference>
<reference evidence="8" key="2">
    <citation type="submission" date="2025-04" db="UniProtKB">
        <authorList>
            <consortium name="RefSeq"/>
        </authorList>
    </citation>
    <scope>IDENTIFICATION</scope>
    <source>
        <strain evidence="8">DH4</strain>
        <tissue evidence="8">Whole body</tissue>
    </source>
</reference>
<sequence length="1565" mass="173443">MRTMKSTNLFDVIVHPAFSAPDGKFLVIISPADLQYCERSMEMAILCFFRLCGAVVEEILGVEPLRSETRNQTNERKSESKTTIEPKKKPIDFKVKTEQKYQKTFKDDDSKRSESNGITTTTTMAVEDATTRSIEILGVTIPFLFHGEPIMTNSTISMENRQMSSINNDTLSTSKNITENVRVTDETTSFRGRALNISAPEPTNSLHPNITDLSDVSMDDDDKEVEGGEYMASHNETVVNISSTLLPIVDVCVEGNRTYTIGEKIVRNCEEKCVCGENGVAINCKPLCSSPYIRANRGIEDPLCQEKLVKEEPCCAILVCAADSAPEPEETCVFGNKTIMRGQRVEDGCSKICICEAGGNLKCQQRCPPNDTISATNQHDRCVVLSDPRDSCCTITLCDVTLGDHEIKPETSTDLAVNLTDVKVLNSTAIKLKLSAKNPQDVTVEISDDNHVWRQQKPDKEGIISNLDPAHSYYVRVTDGTRMGPALQVFLPAEVIKTNISDKMTDKSSCSHMGKTYKIGAEWYDECISFCTCVEGGKTECLTIECPTDFGLDALDPHCLDWETVPPNFVPKPPHCCPQEVRCRNNGSCDYEGNTYDNWSELPLNVTGCEKRCYCEMGNVSCQAACPPVPALPPAILPCPPNQAALMHLPGDECCLEWNCRHPTNQLPGTNATFLGPLATDPFNRQSIDDSKRPNNKSNSAESSQQPDPGTSSLREDSKDVHAHTDTINHGLFHYPMDPGHPTVPYNGPYNPNYKPTHPTVENVFHLTPHTEKPPTPGERLKEKTIKSKIDAKKPVEPVVKPHKDDYFPGLLTSDKFLDKNGPLLTNANENHQFIPGPVNPNKLPPVQKVGHATDQPQFVPLNPHREMLGPGFAIANANNEQSVPQTDLNAQLDNSAIGSPYRGHNGPDNLDPNVIVPINSKKKAPPSDAFDGEKGKIPTGLANRPKQGQRNPNQEILPEELYHLINLQHPGLVQLEHAPPEGHPGLYDIHQQISGQKNTPNNQLQSGFFAASGVVKKPAKPHIYTQKSENGQTTYHIHTPDIPNSPQQIEELLAHIGQHDPNPGPFQHYPGQPAISHNVASGPTATLPLHIDAHISHSGLTHLNHPQFAAQTPNQSDMEHNIAMGFPLPSAIPGFPVASSADEVTVQVLEALDENTVRLVFTVPQVLVGLHGRVELRYTNDKTNFDVSTWKSQVFAPPNDLIATQQLEFELSDLKPSTEYKVKITVKLKDLANSPTSKIYSVRTLDKRTDATTLPPQIPIDAELQIAETNSTWINVMWRKFTEYELQFIDGVQLRYKEHDNKIYTASPLIHRAVRNYLIENLQSSTTYEIGIFFVPFPGQSTELISEKMIQATTLMEPDQYSFDVKVEIKTIKSTDVEVTWTGVPYPEDKYVNIYRAIYQSDSGKEDTSTFKIAKRDSHPKTIITDLKPGTRYRLWLEIYLTNGRIKKSNVQDFVTKPGVLLPATVSQQGKLASLPFHEGDYYGPLVVVAIVASLAILSTLILLMMLMKRRTSSKADISSRKSTSAYDNPSYKTCEDTITISNGRSKSTDHEMATINSNLKEPV</sequence>
<proteinExistence type="predicted"/>
<dbReference type="CDD" id="cd00063">
    <property type="entry name" value="FN3"/>
    <property type="match status" value="1"/>
</dbReference>
<feature type="region of interest" description="Disordered" evidence="2">
    <location>
        <begin position="197"/>
        <end position="217"/>
    </location>
</feature>
<feature type="region of interest" description="Disordered" evidence="2">
    <location>
        <begin position="671"/>
        <end position="720"/>
    </location>
</feature>
<dbReference type="PROSITE" id="PS50184">
    <property type="entry name" value="VWFC_2"/>
    <property type="match status" value="1"/>
</dbReference>
<dbReference type="GO" id="GO:0007155">
    <property type="term" value="P:cell adhesion"/>
    <property type="evidence" value="ECO:0007669"/>
    <property type="project" value="TreeGrafter"/>
</dbReference>
<feature type="compositionally biased region" description="Polar residues" evidence="2">
    <location>
        <begin position="696"/>
        <end position="713"/>
    </location>
</feature>
<dbReference type="InterPro" id="IPR003961">
    <property type="entry name" value="FN3_dom"/>
</dbReference>